<proteinExistence type="predicted"/>
<reference evidence="1 2" key="1">
    <citation type="journal article" date="2024" name="BMC Biol.">
        <title>Comparative genomics of Ascetosporea gives new insight into the evolutionary basis for animal parasitism in Rhizaria.</title>
        <authorList>
            <person name="Hiltunen Thoren M."/>
            <person name="Onut-Brannstrom I."/>
            <person name="Alfjorden A."/>
            <person name="Peckova H."/>
            <person name="Swords F."/>
            <person name="Hooper C."/>
            <person name="Holzer A.S."/>
            <person name="Bass D."/>
            <person name="Burki F."/>
        </authorList>
    </citation>
    <scope>NUCLEOTIDE SEQUENCE [LARGE SCALE GENOMIC DNA]</scope>
    <source>
        <strain evidence="1">20-A016</strain>
    </source>
</reference>
<keyword evidence="2" id="KW-1185">Reference proteome</keyword>
<accession>A0ABV2AG21</accession>
<sequence>MLQKKLFFCKSQKYEKLNSRKTPFFVGVLKDEIYNLGLETGIKDAIVIDLDTEIRIDGYEEKLFCPIVFLLQNSCLRKKLQRGIAKH</sequence>
<comment type="caution">
    <text evidence="1">The sequence shown here is derived from an EMBL/GenBank/DDBJ whole genome shotgun (WGS) entry which is preliminary data.</text>
</comment>
<gene>
    <name evidence="1" type="ORF">MHBO_000575</name>
</gene>
<name>A0ABV2AG21_9EUKA</name>
<evidence type="ECO:0000313" key="2">
    <source>
        <dbReference type="Proteomes" id="UP001439008"/>
    </source>
</evidence>
<evidence type="ECO:0000313" key="1">
    <source>
        <dbReference type="EMBL" id="MES1918634.1"/>
    </source>
</evidence>
<organism evidence="1 2">
    <name type="scientific">Bonamia ostreae</name>
    <dbReference type="NCBI Taxonomy" id="126728"/>
    <lineage>
        <taxon>Eukaryota</taxon>
        <taxon>Sar</taxon>
        <taxon>Rhizaria</taxon>
        <taxon>Endomyxa</taxon>
        <taxon>Ascetosporea</taxon>
        <taxon>Haplosporida</taxon>
        <taxon>Bonamia</taxon>
    </lineage>
</organism>
<protein>
    <submittedName>
        <fullName evidence="1">Uncharacterized protein</fullName>
    </submittedName>
</protein>
<dbReference type="EMBL" id="JBDODL010000098">
    <property type="protein sequence ID" value="MES1918634.1"/>
    <property type="molecule type" value="Genomic_DNA"/>
</dbReference>
<dbReference type="Proteomes" id="UP001439008">
    <property type="component" value="Unassembled WGS sequence"/>
</dbReference>